<dbReference type="EMBL" id="LDAU01000006">
    <property type="protein sequence ID" value="KRX11139.1"/>
    <property type="molecule type" value="Genomic_DNA"/>
</dbReference>
<keyword evidence="2" id="KW-1185">Reference proteome</keyword>
<comment type="caution">
    <text evidence="1">The sequence shown here is derived from an EMBL/GenBank/DDBJ whole genome shotgun (WGS) entry which is preliminary data.</text>
</comment>
<protein>
    <submittedName>
        <fullName evidence="1">Uncharacterized protein</fullName>
    </submittedName>
</protein>
<evidence type="ECO:0000313" key="1">
    <source>
        <dbReference type="EMBL" id="KRX11139.1"/>
    </source>
</evidence>
<dbReference type="AlphaFoldDB" id="A0A0V0R9H9"/>
<reference evidence="1 2" key="1">
    <citation type="journal article" date="2015" name="Sci. Rep.">
        <title>Genome of the facultative scuticociliatosis pathogen Pseudocohnilembus persalinus provides insight into its virulence through horizontal gene transfer.</title>
        <authorList>
            <person name="Xiong J."/>
            <person name="Wang G."/>
            <person name="Cheng J."/>
            <person name="Tian M."/>
            <person name="Pan X."/>
            <person name="Warren A."/>
            <person name="Jiang C."/>
            <person name="Yuan D."/>
            <person name="Miao W."/>
        </authorList>
    </citation>
    <scope>NUCLEOTIDE SEQUENCE [LARGE SCALE GENOMIC DNA]</scope>
    <source>
        <strain evidence="1">36N120E</strain>
    </source>
</reference>
<sequence length="150" mass="17780">MDNGLGFSLSQKKQLRQENDLKKFKYQLNEKKLTYSKLGKFNQQTQNLQQELREIFQTGPAPIEGDLLSQIIAKGQETENPKQYLQNIIDKMNSNIDIKNYINYVPMLDREECDTIIEKIYLNRNSNLLHKQSEDFQIRYFNQEESLNAR</sequence>
<dbReference type="Proteomes" id="UP000054937">
    <property type="component" value="Unassembled WGS sequence"/>
</dbReference>
<organism evidence="1 2">
    <name type="scientific">Pseudocohnilembus persalinus</name>
    <name type="common">Ciliate</name>
    <dbReference type="NCBI Taxonomy" id="266149"/>
    <lineage>
        <taxon>Eukaryota</taxon>
        <taxon>Sar</taxon>
        <taxon>Alveolata</taxon>
        <taxon>Ciliophora</taxon>
        <taxon>Intramacronucleata</taxon>
        <taxon>Oligohymenophorea</taxon>
        <taxon>Scuticociliatia</taxon>
        <taxon>Philasterida</taxon>
        <taxon>Pseudocohnilembidae</taxon>
        <taxon>Pseudocohnilembus</taxon>
    </lineage>
</organism>
<dbReference type="InParanoid" id="A0A0V0R9H9"/>
<accession>A0A0V0R9H9</accession>
<evidence type="ECO:0000313" key="2">
    <source>
        <dbReference type="Proteomes" id="UP000054937"/>
    </source>
</evidence>
<proteinExistence type="predicted"/>
<name>A0A0V0R9H9_PSEPJ</name>
<gene>
    <name evidence="1" type="ORF">PPERSA_10906</name>
</gene>